<gene>
    <name evidence="2" type="ORF">B0T22DRAFT_111897</name>
</gene>
<feature type="compositionally biased region" description="Low complexity" evidence="1">
    <location>
        <begin position="154"/>
        <end position="167"/>
    </location>
</feature>
<dbReference type="AlphaFoldDB" id="A0AAE1CIB1"/>
<protein>
    <submittedName>
        <fullName evidence="2">Uncharacterized protein</fullName>
    </submittedName>
</protein>
<name>A0AAE1CIB1_9PEZI</name>
<feature type="region of interest" description="Disordered" evidence="1">
    <location>
        <begin position="125"/>
        <end position="210"/>
    </location>
</feature>
<sequence length="219" mass="24074">MIPPTTPNSRLQSQDPTFIYSNRPFTSIPPLPTSTFIIPGIVLSDMDLTETPTPLARLLRTLARPLTLGVVAQQQQQPPPQSNSAELALELALYPPVSKLRHSPDHHFTSAFQAHHHPILRPQSTTAAAATPEQARGSSANLQHAAYQRRRSRSLSLASSTASSSSSSGGGGANPFIDRKTDGKPDADDLDHPSQPRRQNRPKLRKRADSELVWRQFWD</sequence>
<evidence type="ECO:0000313" key="3">
    <source>
        <dbReference type="Proteomes" id="UP001270362"/>
    </source>
</evidence>
<comment type="caution">
    <text evidence="2">The sequence shown here is derived from an EMBL/GenBank/DDBJ whole genome shotgun (WGS) entry which is preliminary data.</text>
</comment>
<dbReference type="EMBL" id="JAULSO010000001">
    <property type="protein sequence ID" value="KAK3695577.1"/>
    <property type="molecule type" value="Genomic_DNA"/>
</dbReference>
<reference evidence="2" key="2">
    <citation type="submission" date="2023-06" db="EMBL/GenBank/DDBJ databases">
        <authorList>
            <consortium name="Lawrence Berkeley National Laboratory"/>
            <person name="Haridas S."/>
            <person name="Hensen N."/>
            <person name="Bonometti L."/>
            <person name="Westerberg I."/>
            <person name="Brannstrom I.O."/>
            <person name="Guillou S."/>
            <person name="Cros-Aarteil S."/>
            <person name="Calhoun S."/>
            <person name="Kuo A."/>
            <person name="Mondo S."/>
            <person name="Pangilinan J."/>
            <person name="Riley R."/>
            <person name="Labutti K."/>
            <person name="Andreopoulos B."/>
            <person name="Lipzen A."/>
            <person name="Chen C."/>
            <person name="Yanf M."/>
            <person name="Daum C."/>
            <person name="Ng V."/>
            <person name="Clum A."/>
            <person name="Steindorff A."/>
            <person name="Ohm R."/>
            <person name="Martin F."/>
            <person name="Silar P."/>
            <person name="Natvig D."/>
            <person name="Lalanne C."/>
            <person name="Gautier V."/>
            <person name="Ament-Velasquez S.L."/>
            <person name="Kruys A."/>
            <person name="Hutchinson M.I."/>
            <person name="Powell A.J."/>
            <person name="Barry K."/>
            <person name="Miller A.N."/>
            <person name="Grigoriev I.V."/>
            <person name="Debuchy R."/>
            <person name="Gladieux P."/>
            <person name="Thoren M.H."/>
            <person name="Johannesson H."/>
        </authorList>
    </citation>
    <scope>NUCLEOTIDE SEQUENCE</scope>
    <source>
        <strain evidence="2">CBS 314.62</strain>
    </source>
</reference>
<keyword evidence="3" id="KW-1185">Reference proteome</keyword>
<accession>A0AAE1CIB1</accession>
<reference evidence="2" key="1">
    <citation type="journal article" date="2023" name="Mol. Phylogenet. Evol.">
        <title>Genome-scale phylogeny and comparative genomics of the fungal order Sordariales.</title>
        <authorList>
            <person name="Hensen N."/>
            <person name="Bonometti L."/>
            <person name="Westerberg I."/>
            <person name="Brannstrom I.O."/>
            <person name="Guillou S."/>
            <person name="Cros-Aarteil S."/>
            <person name="Calhoun S."/>
            <person name="Haridas S."/>
            <person name="Kuo A."/>
            <person name="Mondo S."/>
            <person name="Pangilinan J."/>
            <person name="Riley R."/>
            <person name="LaButti K."/>
            <person name="Andreopoulos B."/>
            <person name="Lipzen A."/>
            <person name="Chen C."/>
            <person name="Yan M."/>
            <person name="Daum C."/>
            <person name="Ng V."/>
            <person name="Clum A."/>
            <person name="Steindorff A."/>
            <person name="Ohm R.A."/>
            <person name="Martin F."/>
            <person name="Silar P."/>
            <person name="Natvig D.O."/>
            <person name="Lalanne C."/>
            <person name="Gautier V."/>
            <person name="Ament-Velasquez S.L."/>
            <person name="Kruys A."/>
            <person name="Hutchinson M.I."/>
            <person name="Powell A.J."/>
            <person name="Barry K."/>
            <person name="Miller A.N."/>
            <person name="Grigoriev I.V."/>
            <person name="Debuchy R."/>
            <person name="Gladieux P."/>
            <person name="Hiltunen Thoren M."/>
            <person name="Johannesson H."/>
        </authorList>
    </citation>
    <scope>NUCLEOTIDE SEQUENCE</scope>
    <source>
        <strain evidence="2">CBS 314.62</strain>
    </source>
</reference>
<feature type="compositionally biased region" description="Basic and acidic residues" evidence="1">
    <location>
        <begin position="177"/>
        <end position="194"/>
    </location>
</feature>
<evidence type="ECO:0000313" key="2">
    <source>
        <dbReference type="EMBL" id="KAK3695577.1"/>
    </source>
</evidence>
<dbReference type="Proteomes" id="UP001270362">
    <property type="component" value="Unassembled WGS sequence"/>
</dbReference>
<evidence type="ECO:0000256" key="1">
    <source>
        <dbReference type="SAM" id="MobiDB-lite"/>
    </source>
</evidence>
<organism evidence="2 3">
    <name type="scientific">Podospora appendiculata</name>
    <dbReference type="NCBI Taxonomy" id="314037"/>
    <lineage>
        <taxon>Eukaryota</taxon>
        <taxon>Fungi</taxon>
        <taxon>Dikarya</taxon>
        <taxon>Ascomycota</taxon>
        <taxon>Pezizomycotina</taxon>
        <taxon>Sordariomycetes</taxon>
        <taxon>Sordariomycetidae</taxon>
        <taxon>Sordariales</taxon>
        <taxon>Podosporaceae</taxon>
        <taxon>Podospora</taxon>
    </lineage>
</organism>
<proteinExistence type="predicted"/>